<name>A0ABQ3IET3_9PSEU</name>
<gene>
    <name evidence="8" type="ORF">GCM10017786_04910</name>
</gene>
<organism evidence="8 9">
    <name type="scientific">Amycolatopsis deserti</name>
    <dbReference type="NCBI Taxonomy" id="185696"/>
    <lineage>
        <taxon>Bacteria</taxon>
        <taxon>Bacillati</taxon>
        <taxon>Actinomycetota</taxon>
        <taxon>Actinomycetes</taxon>
        <taxon>Pseudonocardiales</taxon>
        <taxon>Pseudonocardiaceae</taxon>
        <taxon>Amycolatopsis</taxon>
    </lineage>
</organism>
<sequence>MAVTGIISALIVGLVIGVLGRLLAPGKQNIPMWLTIVVGIVAALAGTAIARGVGYADTDGIDWLEVLTQLVLAVLGVSLASTLRGGRRRKLMH</sequence>
<evidence type="ECO:0000313" key="8">
    <source>
        <dbReference type="EMBL" id="GHE78294.1"/>
    </source>
</evidence>
<keyword evidence="9" id="KW-1185">Reference proteome</keyword>
<evidence type="ECO:0000256" key="7">
    <source>
        <dbReference type="SAM" id="Phobius"/>
    </source>
</evidence>
<protein>
    <submittedName>
        <fullName evidence="8">Transglycosylase</fullName>
    </submittedName>
</protein>
<evidence type="ECO:0000256" key="1">
    <source>
        <dbReference type="ARBA" id="ARBA00004651"/>
    </source>
</evidence>
<comment type="caution">
    <text evidence="8">The sequence shown here is derived from an EMBL/GenBank/DDBJ whole genome shotgun (WGS) entry which is preliminary data.</text>
</comment>
<dbReference type="InterPro" id="IPR007341">
    <property type="entry name" value="Transgly_assoc"/>
</dbReference>
<comment type="similarity">
    <text evidence="2">Belongs to the UPF0410 family.</text>
</comment>
<keyword evidence="6 7" id="KW-0472">Membrane</keyword>
<proteinExistence type="inferred from homology"/>
<dbReference type="PANTHER" id="PTHR33884">
    <property type="entry name" value="UPF0410 PROTEIN YMGE"/>
    <property type="match status" value="1"/>
</dbReference>
<dbReference type="RefSeq" id="WP_191242828.1">
    <property type="nucleotide sequence ID" value="NZ_BNAU01000001.1"/>
</dbReference>
<evidence type="ECO:0000256" key="6">
    <source>
        <dbReference type="ARBA" id="ARBA00023136"/>
    </source>
</evidence>
<evidence type="ECO:0000256" key="2">
    <source>
        <dbReference type="ARBA" id="ARBA00011006"/>
    </source>
</evidence>
<evidence type="ECO:0000313" key="9">
    <source>
        <dbReference type="Proteomes" id="UP000605897"/>
    </source>
</evidence>
<keyword evidence="3" id="KW-1003">Cell membrane</keyword>
<dbReference type="PANTHER" id="PTHR33884:SF3">
    <property type="entry name" value="UPF0410 PROTEIN YMGE"/>
    <property type="match status" value="1"/>
</dbReference>
<feature type="transmembrane region" description="Helical" evidence="7">
    <location>
        <begin position="31"/>
        <end position="54"/>
    </location>
</feature>
<keyword evidence="4 7" id="KW-0812">Transmembrane</keyword>
<evidence type="ECO:0000256" key="3">
    <source>
        <dbReference type="ARBA" id="ARBA00022475"/>
    </source>
</evidence>
<dbReference type="EMBL" id="BNAU01000001">
    <property type="protein sequence ID" value="GHE78294.1"/>
    <property type="molecule type" value="Genomic_DNA"/>
</dbReference>
<evidence type="ECO:0000256" key="4">
    <source>
        <dbReference type="ARBA" id="ARBA00022692"/>
    </source>
</evidence>
<feature type="transmembrane region" description="Helical" evidence="7">
    <location>
        <begin position="66"/>
        <end position="83"/>
    </location>
</feature>
<feature type="transmembrane region" description="Helical" evidence="7">
    <location>
        <begin position="6"/>
        <end position="24"/>
    </location>
</feature>
<comment type="subcellular location">
    <subcellularLocation>
        <location evidence="1">Cell membrane</location>
        <topology evidence="1">Multi-pass membrane protein</topology>
    </subcellularLocation>
</comment>
<dbReference type="Proteomes" id="UP000605897">
    <property type="component" value="Unassembled WGS sequence"/>
</dbReference>
<accession>A0ABQ3IET3</accession>
<keyword evidence="5 7" id="KW-1133">Transmembrane helix</keyword>
<reference evidence="9" key="1">
    <citation type="journal article" date="2019" name="Int. J. Syst. Evol. Microbiol.">
        <title>The Global Catalogue of Microorganisms (GCM) 10K type strain sequencing project: providing services to taxonomists for standard genome sequencing and annotation.</title>
        <authorList>
            <consortium name="The Broad Institute Genomics Platform"/>
            <consortium name="The Broad Institute Genome Sequencing Center for Infectious Disease"/>
            <person name="Wu L."/>
            <person name="Ma J."/>
        </authorList>
    </citation>
    <scope>NUCLEOTIDE SEQUENCE [LARGE SCALE GENOMIC DNA]</scope>
    <source>
        <strain evidence="9">CGMCC 4.7677</strain>
    </source>
</reference>
<evidence type="ECO:0000256" key="5">
    <source>
        <dbReference type="ARBA" id="ARBA00022989"/>
    </source>
</evidence>